<dbReference type="Pfam" id="PF06863">
    <property type="entry name" value="DUF1254"/>
    <property type="match status" value="1"/>
</dbReference>
<accession>A0ABR0F3E4</accession>
<organism evidence="5 6">
    <name type="scientific">Zasmidium cellare</name>
    <name type="common">Wine cellar mold</name>
    <name type="synonym">Racodium cellare</name>
    <dbReference type="NCBI Taxonomy" id="395010"/>
    <lineage>
        <taxon>Eukaryota</taxon>
        <taxon>Fungi</taxon>
        <taxon>Dikarya</taxon>
        <taxon>Ascomycota</taxon>
        <taxon>Pezizomycotina</taxon>
        <taxon>Dothideomycetes</taxon>
        <taxon>Dothideomycetidae</taxon>
        <taxon>Mycosphaerellales</taxon>
        <taxon>Mycosphaerellaceae</taxon>
        <taxon>Zasmidium</taxon>
    </lineage>
</organism>
<evidence type="ECO:0000256" key="1">
    <source>
        <dbReference type="SAM" id="MobiDB-lite"/>
    </source>
</evidence>
<dbReference type="InterPro" id="IPR037049">
    <property type="entry name" value="DUF1214_C_sf"/>
</dbReference>
<feature type="compositionally biased region" description="Low complexity" evidence="1">
    <location>
        <begin position="505"/>
        <end position="533"/>
    </location>
</feature>
<dbReference type="Gene3D" id="2.60.120.600">
    <property type="entry name" value="Domain of unknown function DUF1214, C-terminal domain"/>
    <property type="match status" value="1"/>
</dbReference>
<feature type="signal peptide" evidence="2">
    <location>
        <begin position="1"/>
        <end position="16"/>
    </location>
</feature>
<evidence type="ECO:0000256" key="2">
    <source>
        <dbReference type="SAM" id="SignalP"/>
    </source>
</evidence>
<dbReference type="EMBL" id="JAXOVC010000001">
    <property type="protein sequence ID" value="KAK4508222.1"/>
    <property type="molecule type" value="Genomic_DNA"/>
</dbReference>
<evidence type="ECO:0000259" key="3">
    <source>
        <dbReference type="Pfam" id="PF06742"/>
    </source>
</evidence>
<dbReference type="Proteomes" id="UP001305779">
    <property type="component" value="Unassembled WGS sequence"/>
</dbReference>
<keyword evidence="2" id="KW-0732">Signal</keyword>
<comment type="caution">
    <text evidence="5">The sequence shown here is derived from an EMBL/GenBank/DDBJ whole genome shotgun (WGS) entry which is preliminary data.</text>
</comment>
<evidence type="ECO:0000313" key="6">
    <source>
        <dbReference type="Proteomes" id="UP001305779"/>
    </source>
</evidence>
<dbReference type="InterPro" id="IPR037050">
    <property type="entry name" value="DUF1254_sf"/>
</dbReference>
<evidence type="ECO:0000313" key="5">
    <source>
        <dbReference type="EMBL" id="KAK4508222.1"/>
    </source>
</evidence>
<keyword evidence="6" id="KW-1185">Reference proteome</keyword>
<reference evidence="5 6" key="1">
    <citation type="journal article" date="2023" name="G3 (Bethesda)">
        <title>A chromosome-level genome assembly of Zasmidium syzygii isolated from banana leaves.</title>
        <authorList>
            <person name="van Westerhoven A.C."/>
            <person name="Mehrabi R."/>
            <person name="Talebi R."/>
            <person name="Steentjes M.B.F."/>
            <person name="Corcolon B."/>
            <person name="Chong P.A."/>
            <person name="Kema G.H.J."/>
            <person name="Seidl M.F."/>
        </authorList>
    </citation>
    <scope>NUCLEOTIDE SEQUENCE [LARGE SCALE GENOMIC DNA]</scope>
    <source>
        <strain evidence="5 6">P124</strain>
    </source>
</reference>
<dbReference type="PANTHER" id="PTHR36509">
    <property type="entry name" value="BLL3101 PROTEIN"/>
    <property type="match status" value="1"/>
</dbReference>
<proteinExistence type="predicted"/>
<feature type="region of interest" description="Disordered" evidence="1">
    <location>
        <begin position="487"/>
        <end position="533"/>
    </location>
</feature>
<feature type="domain" description="DUF1214" evidence="3">
    <location>
        <begin position="367"/>
        <end position="467"/>
    </location>
</feature>
<dbReference type="InterPro" id="IPR010679">
    <property type="entry name" value="DUF1254"/>
</dbReference>
<name>A0ABR0F3E4_ZASCE</name>
<dbReference type="Gene3D" id="2.60.40.1610">
    <property type="entry name" value="Domain of unknown function DUF1254"/>
    <property type="match status" value="1"/>
</dbReference>
<feature type="chain" id="PRO_5046030280" evidence="2">
    <location>
        <begin position="17"/>
        <end position="556"/>
    </location>
</feature>
<dbReference type="Pfam" id="PF06742">
    <property type="entry name" value="DUF1214"/>
    <property type="match status" value="1"/>
</dbReference>
<sequence length="556" mass="58139">MKSALGILLLLPCIAAQNATSAQNATAFALTYGYPLLAFHQLANRFLEFNVSNFIYHSRDLSTPDNKTVVKPNVDTLYSTALLDLSHTDLSLTVPDIPSSQYALFSFYDVFGDNYVNTGTGHINGSGEYRIRAPQNGTFQFGAQKASNGSSNQSVAEILSPTTYGILLIRWGVNASNVDTVHDLQDKTSLSHVNRTSAGIIAPNITALGTYAVSVDNATSPAERALRLLAKYAPFDQPETEAATRQVNPMLAACGVSNGTYTKPSGVDIEAANSSAIQAATRAASAPENNFALNNGWSITKPGGLAGNFDNGTNYAYRTAIASAGFLQLRNPNAVYPSWSNSSGEQGAGGLAGVGGYSLGRDEAIIYTFSSKPPLMPLGFWSLTAYLDNYLIPNDQNVYAIGDRSNITYPDGSLVYGSNASKSTGPFQVLVQAADNPPPKNWTSNWLPGPPGGGNITALLRWYGAEQQLLNGSYQYPVVRKQAAITSSNSSSMGSAGGSSGSGAGSTSSTPTSSTAPSGSSSGPASSSSSSAAEKLFGREFPVSLVGGLALGWLLA</sequence>
<dbReference type="SUPFAM" id="SSF160935">
    <property type="entry name" value="VPA0735-like"/>
    <property type="match status" value="1"/>
</dbReference>
<dbReference type="InterPro" id="IPR010621">
    <property type="entry name" value="DUF1214"/>
</dbReference>
<dbReference type="PANTHER" id="PTHR36509:SF3">
    <property type="entry name" value="SIGNAL PEPTIDE PROTEIN"/>
    <property type="match status" value="1"/>
</dbReference>
<evidence type="ECO:0000259" key="4">
    <source>
        <dbReference type="Pfam" id="PF06863"/>
    </source>
</evidence>
<feature type="domain" description="DUF1254" evidence="4">
    <location>
        <begin position="53"/>
        <end position="190"/>
    </location>
</feature>
<gene>
    <name evidence="5" type="ORF">PRZ48_001960</name>
</gene>
<feature type="compositionally biased region" description="Gly residues" evidence="1">
    <location>
        <begin position="495"/>
        <end position="504"/>
    </location>
</feature>
<protein>
    <submittedName>
        <fullName evidence="5">Uncharacterized protein</fullName>
    </submittedName>
</protein>